<comment type="caution">
    <text evidence="9">The sequence shown here is derived from an EMBL/GenBank/DDBJ whole genome shotgun (WGS) entry which is preliminary data.</text>
</comment>
<name>A0ABV0WYX7_9TELE</name>
<keyword evidence="10" id="KW-1185">Reference proteome</keyword>
<feature type="compositionally biased region" description="Low complexity" evidence="7">
    <location>
        <begin position="9"/>
        <end position="41"/>
    </location>
</feature>
<evidence type="ECO:0000256" key="6">
    <source>
        <dbReference type="ARBA" id="ARBA00023224"/>
    </source>
</evidence>
<keyword evidence="5" id="KW-0325">Glycoprotein</keyword>
<evidence type="ECO:0000256" key="2">
    <source>
        <dbReference type="ARBA" id="ARBA00022475"/>
    </source>
</evidence>
<keyword evidence="6" id="KW-0807">Transducer</keyword>
<accession>A0ABV0WYX7</accession>
<proteinExistence type="predicted"/>
<evidence type="ECO:0000256" key="1">
    <source>
        <dbReference type="ARBA" id="ARBA00004651"/>
    </source>
</evidence>
<keyword evidence="4" id="KW-0675">Receptor</keyword>
<keyword evidence="2" id="KW-0472">Membrane</keyword>
<organism evidence="9 10">
    <name type="scientific">Xenotaenia resolanae</name>
    <dbReference type="NCBI Taxonomy" id="208358"/>
    <lineage>
        <taxon>Eukaryota</taxon>
        <taxon>Metazoa</taxon>
        <taxon>Chordata</taxon>
        <taxon>Craniata</taxon>
        <taxon>Vertebrata</taxon>
        <taxon>Euteleostomi</taxon>
        <taxon>Actinopterygii</taxon>
        <taxon>Neopterygii</taxon>
        <taxon>Teleostei</taxon>
        <taxon>Neoteleostei</taxon>
        <taxon>Acanthomorphata</taxon>
        <taxon>Ovalentaria</taxon>
        <taxon>Atherinomorphae</taxon>
        <taxon>Cyprinodontiformes</taxon>
        <taxon>Goodeidae</taxon>
        <taxon>Xenotaenia</taxon>
    </lineage>
</organism>
<evidence type="ECO:0000256" key="4">
    <source>
        <dbReference type="ARBA" id="ARBA00023170"/>
    </source>
</evidence>
<evidence type="ECO:0000313" key="10">
    <source>
        <dbReference type="Proteomes" id="UP001444071"/>
    </source>
</evidence>
<protein>
    <recommendedName>
        <fullName evidence="8">Adhesion G-protein coupled receptor G2/6 GAIN domain-containing protein</fullName>
    </recommendedName>
</protein>
<dbReference type="Pfam" id="PF26574">
    <property type="entry name" value="GAIN_ADGRG2"/>
    <property type="match status" value="1"/>
</dbReference>
<dbReference type="Proteomes" id="UP001444071">
    <property type="component" value="Unassembled WGS sequence"/>
</dbReference>
<sequence>MSTDILAETTHGPTTKSTTTTNVSSSTRKTTLPTTKPTTSTVVRTGTTLTTTGKTNTSAINKEELANELLKQTQDVSKLNSSQMSNMVRNMEKLLEEPSVSQSVGQNVINIISNLMNADPEVLSGSSNRLIQMVDNLGLKLEVTGDSGILSSMSLVLAVRMVNGTNFPETSVEIFNTDNIQLRGVNRSQVKRSAPALGSVDLPSSLTAGLSPEEKQEVNRVQF</sequence>
<gene>
    <name evidence="9" type="ORF">XENORESO_018445</name>
</gene>
<comment type="subcellular location">
    <subcellularLocation>
        <location evidence="1">Cell membrane</location>
        <topology evidence="1">Multi-pass membrane protein</topology>
    </subcellularLocation>
</comment>
<dbReference type="InterPro" id="IPR058857">
    <property type="entry name" value="GAIN_ADGRG2/6"/>
</dbReference>
<dbReference type="EMBL" id="JAHRIM010076580">
    <property type="protein sequence ID" value="MEQ2274325.1"/>
    <property type="molecule type" value="Genomic_DNA"/>
</dbReference>
<keyword evidence="2" id="KW-1003">Cell membrane</keyword>
<reference evidence="9 10" key="1">
    <citation type="submission" date="2021-06" db="EMBL/GenBank/DDBJ databases">
        <authorList>
            <person name="Palmer J.M."/>
        </authorList>
    </citation>
    <scope>NUCLEOTIDE SEQUENCE [LARGE SCALE GENOMIC DNA]</scope>
    <source>
        <strain evidence="9 10">XR_2019</strain>
        <tissue evidence="9">Muscle</tissue>
    </source>
</reference>
<feature type="region of interest" description="Disordered" evidence="7">
    <location>
        <begin position="1"/>
        <end position="41"/>
    </location>
</feature>
<evidence type="ECO:0000313" key="9">
    <source>
        <dbReference type="EMBL" id="MEQ2274325.1"/>
    </source>
</evidence>
<keyword evidence="3" id="KW-0297">G-protein coupled receptor</keyword>
<feature type="non-terminal residue" evidence="9">
    <location>
        <position position="223"/>
    </location>
</feature>
<evidence type="ECO:0000256" key="5">
    <source>
        <dbReference type="ARBA" id="ARBA00023180"/>
    </source>
</evidence>
<evidence type="ECO:0000256" key="7">
    <source>
        <dbReference type="SAM" id="MobiDB-lite"/>
    </source>
</evidence>
<evidence type="ECO:0000256" key="3">
    <source>
        <dbReference type="ARBA" id="ARBA00023040"/>
    </source>
</evidence>
<feature type="domain" description="Adhesion G-protein coupled receptor G2/6 GAIN" evidence="8">
    <location>
        <begin position="83"/>
        <end position="142"/>
    </location>
</feature>
<evidence type="ECO:0000259" key="8">
    <source>
        <dbReference type="Pfam" id="PF26574"/>
    </source>
</evidence>